<dbReference type="PROSITE" id="PS51186">
    <property type="entry name" value="GNAT"/>
    <property type="match status" value="2"/>
</dbReference>
<proteinExistence type="predicted"/>
<dbReference type="Proteomes" id="UP001165079">
    <property type="component" value="Unassembled WGS sequence"/>
</dbReference>
<evidence type="ECO:0000313" key="4">
    <source>
        <dbReference type="EMBL" id="GLZ75537.1"/>
    </source>
</evidence>
<dbReference type="CDD" id="cd04301">
    <property type="entry name" value="NAT_SF"/>
    <property type="match status" value="1"/>
</dbReference>
<dbReference type="AlphaFoldDB" id="A0A9W6SGF4"/>
<dbReference type="Pfam" id="PF00583">
    <property type="entry name" value="Acetyltransf_1"/>
    <property type="match status" value="2"/>
</dbReference>
<evidence type="ECO:0000256" key="1">
    <source>
        <dbReference type="ARBA" id="ARBA00022679"/>
    </source>
</evidence>
<dbReference type="InterPro" id="IPR050832">
    <property type="entry name" value="Bact_Acetyltransf"/>
</dbReference>
<gene>
    <name evidence="4" type="ORF">Afil01_03440</name>
</gene>
<dbReference type="GO" id="GO:0016747">
    <property type="term" value="F:acyltransferase activity, transferring groups other than amino-acyl groups"/>
    <property type="evidence" value="ECO:0007669"/>
    <property type="project" value="InterPro"/>
</dbReference>
<evidence type="ECO:0000259" key="3">
    <source>
        <dbReference type="PROSITE" id="PS51186"/>
    </source>
</evidence>
<evidence type="ECO:0000313" key="5">
    <source>
        <dbReference type="Proteomes" id="UP001165079"/>
    </source>
</evidence>
<dbReference type="PANTHER" id="PTHR43877">
    <property type="entry name" value="AMINOALKYLPHOSPHONATE N-ACETYLTRANSFERASE-RELATED-RELATED"/>
    <property type="match status" value="1"/>
</dbReference>
<comment type="caution">
    <text evidence="4">The sequence shown here is derived from an EMBL/GenBank/DDBJ whole genome shotgun (WGS) entry which is preliminary data.</text>
</comment>
<keyword evidence="2" id="KW-0012">Acyltransferase</keyword>
<organism evidence="4 5">
    <name type="scientific">Actinorhabdospora filicis</name>
    <dbReference type="NCBI Taxonomy" id="1785913"/>
    <lineage>
        <taxon>Bacteria</taxon>
        <taxon>Bacillati</taxon>
        <taxon>Actinomycetota</taxon>
        <taxon>Actinomycetes</taxon>
        <taxon>Micromonosporales</taxon>
        <taxon>Micromonosporaceae</taxon>
        <taxon>Actinorhabdospora</taxon>
    </lineage>
</organism>
<accession>A0A9W6SGF4</accession>
<feature type="domain" description="N-acetyltransferase" evidence="3">
    <location>
        <begin position="13"/>
        <end position="153"/>
    </location>
</feature>
<evidence type="ECO:0000256" key="2">
    <source>
        <dbReference type="ARBA" id="ARBA00023315"/>
    </source>
</evidence>
<sequence length="306" mass="33315">MRSVAGASYAPAMDLRHATPADVAAWEADWRERLPEGYRQRVERRREKPADSRFEFALHTGGEHVGLLAMSDVPGQQPVQMLLDDIVIDPAHRRKGHARAALAAAVEHARSRGAALVRVNLQPEDAAQAALVEGLVVTSQHMNLELAGAKPLPEGVTAERLTGADFDAWRAESVQGYAELNAENGLGTLEELLPEAEKEFAALLPQGADTEGHHLHKLVAGGEWVATIWVKAFYEPGTHFIFDVVADPAHRGKGYGRAAMLHGENLAVADGATHLKLNVHGTNTLAIGLYERLGYRTVYQFRAIEL</sequence>
<reference evidence="4" key="1">
    <citation type="submission" date="2023-03" db="EMBL/GenBank/DDBJ databases">
        <title>Actinorhabdospora filicis NBRC 111898.</title>
        <authorList>
            <person name="Ichikawa N."/>
            <person name="Sato H."/>
            <person name="Tonouchi N."/>
        </authorList>
    </citation>
    <scope>NUCLEOTIDE SEQUENCE</scope>
    <source>
        <strain evidence="4">NBRC 111898</strain>
    </source>
</reference>
<feature type="domain" description="N-acetyltransferase" evidence="3">
    <location>
        <begin position="156"/>
        <end position="306"/>
    </location>
</feature>
<dbReference type="SUPFAM" id="SSF55729">
    <property type="entry name" value="Acyl-CoA N-acyltransferases (Nat)"/>
    <property type="match status" value="2"/>
</dbReference>
<dbReference type="EMBL" id="BSTX01000001">
    <property type="protein sequence ID" value="GLZ75537.1"/>
    <property type="molecule type" value="Genomic_DNA"/>
</dbReference>
<dbReference type="InterPro" id="IPR000182">
    <property type="entry name" value="GNAT_dom"/>
</dbReference>
<name>A0A9W6SGF4_9ACTN</name>
<keyword evidence="5" id="KW-1185">Reference proteome</keyword>
<dbReference type="Gene3D" id="3.40.630.30">
    <property type="match status" value="2"/>
</dbReference>
<protein>
    <recommendedName>
        <fullName evidence="3">N-acetyltransferase domain-containing protein</fullName>
    </recommendedName>
</protein>
<dbReference type="InterPro" id="IPR016181">
    <property type="entry name" value="Acyl_CoA_acyltransferase"/>
</dbReference>
<keyword evidence="1" id="KW-0808">Transferase</keyword>